<keyword evidence="7" id="KW-0539">Nucleus</keyword>
<keyword evidence="5" id="KW-0238">DNA-binding</keyword>
<evidence type="ECO:0000256" key="12">
    <source>
        <dbReference type="ARBA" id="ARBA00083330"/>
    </source>
</evidence>
<comment type="subunit">
    <text evidence="9">Interacts with MLH1.</text>
</comment>
<organism evidence="14 15">
    <name type="scientific">Acrasis kona</name>
    <dbReference type="NCBI Taxonomy" id="1008807"/>
    <lineage>
        <taxon>Eukaryota</taxon>
        <taxon>Discoba</taxon>
        <taxon>Heterolobosea</taxon>
        <taxon>Tetramitia</taxon>
        <taxon>Eutetramitia</taxon>
        <taxon>Acrasidae</taxon>
        <taxon>Acrasis</taxon>
    </lineage>
</organism>
<dbReference type="Gene3D" id="1.10.340.30">
    <property type="entry name" value="Hypothetical protein, domain 2"/>
    <property type="match status" value="1"/>
</dbReference>
<evidence type="ECO:0000256" key="6">
    <source>
        <dbReference type="ARBA" id="ARBA00023204"/>
    </source>
</evidence>
<dbReference type="SMART" id="SM00298">
    <property type="entry name" value="CHROMO"/>
    <property type="match status" value="1"/>
</dbReference>
<dbReference type="CDD" id="cd00024">
    <property type="entry name" value="CD_CSD"/>
    <property type="match status" value="1"/>
</dbReference>
<dbReference type="InterPro" id="IPR045138">
    <property type="entry name" value="MeCP2/MBD4"/>
</dbReference>
<dbReference type="InterPro" id="IPR016197">
    <property type="entry name" value="Chromo-like_dom_sf"/>
</dbReference>
<protein>
    <recommendedName>
        <fullName evidence="10">Methyl-CpG-binding domain protein 4</fullName>
    </recommendedName>
    <alternativeName>
        <fullName evidence="11">Methyl-CpG-binding protein MBD4</fullName>
    </alternativeName>
    <alternativeName>
        <fullName evidence="12">Mismatch-specific DNA N-glycosylase</fullName>
    </alternativeName>
</protein>
<evidence type="ECO:0000256" key="5">
    <source>
        <dbReference type="ARBA" id="ARBA00023125"/>
    </source>
</evidence>
<dbReference type="InterPro" id="IPR011257">
    <property type="entry name" value="DNA_glycosylase"/>
</dbReference>
<evidence type="ECO:0000256" key="9">
    <source>
        <dbReference type="ARBA" id="ARBA00062707"/>
    </source>
</evidence>
<evidence type="ECO:0000256" key="7">
    <source>
        <dbReference type="ARBA" id="ARBA00023242"/>
    </source>
</evidence>
<evidence type="ECO:0000256" key="4">
    <source>
        <dbReference type="ARBA" id="ARBA00022801"/>
    </source>
</evidence>
<comment type="function">
    <text evidence="8">Mismatch-specific DNA N-glycosylase involved in DNA repair. Has thymine glycosylase activity and is specific for G:T mismatches within methylated and unmethylated CpG sites. Can also remove uracil or 5-fluorouracil in G:U mismatches. Has no lyase activity. Was first identified as methyl-CpG-binding protein.</text>
</comment>
<evidence type="ECO:0000256" key="3">
    <source>
        <dbReference type="ARBA" id="ARBA00022763"/>
    </source>
</evidence>
<evidence type="ECO:0000256" key="1">
    <source>
        <dbReference type="ARBA" id="ARBA00004123"/>
    </source>
</evidence>
<dbReference type="GO" id="GO:0006284">
    <property type="term" value="P:base-excision repair"/>
    <property type="evidence" value="ECO:0007669"/>
    <property type="project" value="InterPro"/>
</dbReference>
<dbReference type="PROSITE" id="PS50013">
    <property type="entry name" value="CHROMO_2"/>
    <property type="match status" value="1"/>
</dbReference>
<reference evidence="14 15" key="1">
    <citation type="submission" date="2024-03" db="EMBL/GenBank/DDBJ databases">
        <title>The Acrasis kona genome and developmental transcriptomes reveal deep origins of eukaryotic multicellular pathways.</title>
        <authorList>
            <person name="Sheikh S."/>
            <person name="Fu C.-J."/>
            <person name="Brown M.W."/>
            <person name="Baldauf S.L."/>
        </authorList>
    </citation>
    <scope>NUCLEOTIDE SEQUENCE [LARGE SCALE GENOMIC DNA]</scope>
    <source>
        <strain evidence="14 15">ATCC MYA-3509</strain>
    </source>
</reference>
<dbReference type="Proteomes" id="UP001431209">
    <property type="component" value="Unassembled WGS sequence"/>
</dbReference>
<dbReference type="SUPFAM" id="SSF54160">
    <property type="entry name" value="Chromo domain-like"/>
    <property type="match status" value="1"/>
</dbReference>
<dbReference type="Pfam" id="PF00385">
    <property type="entry name" value="Chromo"/>
    <property type="match status" value="1"/>
</dbReference>
<dbReference type="InterPro" id="IPR023780">
    <property type="entry name" value="Chromo_domain"/>
</dbReference>
<evidence type="ECO:0000313" key="15">
    <source>
        <dbReference type="Proteomes" id="UP001431209"/>
    </source>
</evidence>
<dbReference type="SUPFAM" id="SSF48150">
    <property type="entry name" value="DNA-glycosylase"/>
    <property type="match status" value="1"/>
</dbReference>
<keyword evidence="15" id="KW-1185">Reference proteome</keyword>
<evidence type="ECO:0000256" key="11">
    <source>
        <dbReference type="ARBA" id="ARBA00076709"/>
    </source>
</evidence>
<gene>
    <name evidence="14" type="ORF">AKO1_011635</name>
</gene>
<keyword evidence="4" id="KW-0378">Hydrolase</keyword>
<dbReference type="FunFam" id="1.10.340.30:FF:000051">
    <property type="entry name" value="Methyl-CpG-binding domain protein 4"/>
    <property type="match status" value="1"/>
</dbReference>
<keyword evidence="2" id="KW-0597">Phosphoprotein</keyword>
<feature type="domain" description="Chromo" evidence="13">
    <location>
        <begin position="15"/>
        <end position="72"/>
    </location>
</feature>
<dbReference type="GO" id="GO:0003677">
    <property type="term" value="F:DNA binding"/>
    <property type="evidence" value="ECO:0007669"/>
    <property type="project" value="UniProtKB-KW"/>
</dbReference>
<evidence type="ECO:0000256" key="8">
    <source>
        <dbReference type="ARBA" id="ARBA00055831"/>
    </source>
</evidence>
<dbReference type="EMBL" id="JAOPGA020001067">
    <property type="protein sequence ID" value="KAL0484736.1"/>
    <property type="molecule type" value="Genomic_DNA"/>
</dbReference>
<evidence type="ECO:0000259" key="13">
    <source>
        <dbReference type="PROSITE" id="PS50013"/>
    </source>
</evidence>
<dbReference type="PANTHER" id="PTHR15074:SF0">
    <property type="entry name" value="METHYL-CPG-BINDING DOMAIN PROTEIN 4-LIKE PROTEIN"/>
    <property type="match status" value="1"/>
</dbReference>
<comment type="caution">
    <text evidence="14">The sequence shown here is derived from an EMBL/GenBank/DDBJ whole genome shotgun (WGS) entry which is preliminary data.</text>
</comment>
<dbReference type="GO" id="GO:0016787">
    <property type="term" value="F:hydrolase activity"/>
    <property type="evidence" value="ECO:0007669"/>
    <property type="project" value="UniProtKB-KW"/>
</dbReference>
<sequence length="220" mass="25885">MKRELDNSVDDQDICEVEHILKKRTRGKKTQYLVKWVGHKDPTWEPAYNMNGCKEALDQFEGSSKIIRKESKYIPPKSKYNLMQERYYSEPWKMLVGCILLNVTTGRQMKDVMLEILERWPTPKHLTLADDDELRELLTPLGLANKRTLTLKRFSQEWINGNWTLPDELYGIGQYGCDSYRIFVLGEWDKVSPTDKELIRYVEWMRENNCNTTLAGGKEN</sequence>
<dbReference type="GO" id="GO:0005634">
    <property type="term" value="C:nucleus"/>
    <property type="evidence" value="ECO:0007669"/>
    <property type="project" value="UniProtKB-SubCell"/>
</dbReference>
<dbReference type="Gene3D" id="2.40.50.40">
    <property type="match status" value="1"/>
</dbReference>
<keyword evidence="3" id="KW-0227">DNA damage</keyword>
<dbReference type="AlphaFoldDB" id="A0AAW2Z4L7"/>
<dbReference type="PANTHER" id="PTHR15074">
    <property type="entry name" value="METHYL-CPG-BINDING PROTEIN"/>
    <property type="match status" value="1"/>
</dbReference>
<accession>A0AAW2Z4L7</accession>
<keyword evidence="6" id="KW-0234">DNA repair</keyword>
<comment type="subcellular location">
    <subcellularLocation>
        <location evidence="1">Nucleus</location>
    </subcellularLocation>
</comment>
<dbReference type="InterPro" id="IPR003265">
    <property type="entry name" value="HhH-GPD_domain"/>
</dbReference>
<evidence type="ECO:0000313" key="14">
    <source>
        <dbReference type="EMBL" id="KAL0484736.1"/>
    </source>
</evidence>
<evidence type="ECO:0000256" key="2">
    <source>
        <dbReference type="ARBA" id="ARBA00022553"/>
    </source>
</evidence>
<dbReference type="InterPro" id="IPR000953">
    <property type="entry name" value="Chromo/chromo_shadow_dom"/>
</dbReference>
<dbReference type="Pfam" id="PF00730">
    <property type="entry name" value="HhH-GPD"/>
    <property type="match status" value="1"/>
</dbReference>
<name>A0AAW2Z4L7_9EUKA</name>
<evidence type="ECO:0000256" key="10">
    <source>
        <dbReference type="ARBA" id="ARBA00069821"/>
    </source>
</evidence>
<proteinExistence type="predicted"/>